<feature type="binding site" evidence="2">
    <location>
        <position position="193"/>
    </location>
    <ligand>
        <name>FAD</name>
        <dbReference type="ChEBI" id="CHEBI:57692"/>
    </ligand>
</feature>
<accession>A0AAN6Y2E9</accession>
<dbReference type="Pfam" id="PF05199">
    <property type="entry name" value="GMC_oxred_C"/>
    <property type="match status" value="1"/>
</dbReference>
<evidence type="ECO:0000256" key="1">
    <source>
        <dbReference type="ARBA" id="ARBA00010790"/>
    </source>
</evidence>
<dbReference type="SUPFAM" id="SSF51905">
    <property type="entry name" value="FAD/NAD(P)-binding domain"/>
    <property type="match status" value="1"/>
</dbReference>
<evidence type="ECO:0000313" key="6">
    <source>
        <dbReference type="EMBL" id="KAK4211369.1"/>
    </source>
</evidence>
<dbReference type="Pfam" id="PF00732">
    <property type="entry name" value="GMC_oxred_N"/>
    <property type="match status" value="1"/>
</dbReference>
<dbReference type="Gene3D" id="3.50.50.60">
    <property type="entry name" value="FAD/NAD(P)-binding domain"/>
    <property type="match status" value="1"/>
</dbReference>
<dbReference type="SUPFAM" id="SSF54373">
    <property type="entry name" value="FAD-linked reductases, C-terminal domain"/>
    <property type="match status" value="1"/>
</dbReference>
<dbReference type="PROSITE" id="PS00624">
    <property type="entry name" value="GMC_OXRED_2"/>
    <property type="match status" value="1"/>
</dbReference>
<dbReference type="PANTHER" id="PTHR11552">
    <property type="entry name" value="GLUCOSE-METHANOL-CHOLINE GMC OXIDOREDUCTASE"/>
    <property type="match status" value="1"/>
</dbReference>
<dbReference type="InterPro" id="IPR007867">
    <property type="entry name" value="GMC_OxRtase_C"/>
</dbReference>
<protein>
    <submittedName>
        <fullName evidence="6">Oxygen-dependent choline dehydrogenase</fullName>
    </submittedName>
</protein>
<dbReference type="InterPro" id="IPR012132">
    <property type="entry name" value="GMC_OxRdtase"/>
</dbReference>
<dbReference type="InterPro" id="IPR000172">
    <property type="entry name" value="GMC_OxRdtase_N"/>
</dbReference>
<dbReference type="Proteomes" id="UP001301769">
    <property type="component" value="Unassembled WGS sequence"/>
</dbReference>
<dbReference type="Gene3D" id="3.30.560.10">
    <property type="entry name" value="Glucose Oxidase, domain 3"/>
    <property type="match status" value="1"/>
</dbReference>
<comment type="similarity">
    <text evidence="1 3">Belongs to the GMC oxidoreductase family.</text>
</comment>
<dbReference type="AlphaFoldDB" id="A0AAN6Y2E9"/>
<gene>
    <name evidence="6" type="ORF">QBC37DRAFT_290447</name>
</gene>
<feature type="domain" description="Glucose-methanol-choline oxidoreductase N-terminal" evidence="4">
    <location>
        <begin position="39"/>
        <end position="62"/>
    </location>
</feature>
<sequence length="568" mass="61367">MTPGIFGSLYDGENSSYHWTHHITPQKNLNNRSLAIMSGKGLGGGSAINFMFWTHASRRDVDNWGALNSGQHIWSWERFQFYLKKAEAFVKPTAQQVDDLNLTFIDPSVHGYNGPVVNSFPGITGPFLEAWPRTFRELGLGINGDPRGGTALGGYTPTFSVSPQTKERSYPGSVYTALASKRPNLRVVTGALVTKVLLKKITGKPAAFGVSYQHGGRQQQVRAKREVILSAGALASPKLLELSGIGDKKLLDRLGIRTMVDSPFVGENYQNHVMVPLGFNVEPNITTAEDFNDPASFEAAMTEYMANRTGPFTAVNASSSLLSLSQLQSDGASVIPADLLDSASLGSHPYPGITAQHDLITKSLSSNTAAAQIISLAGGFSPWFYNDTARMFASPNDGGRYFSLLALLQQPFSRGSVHIQSPDARIPPIVNSGDLSHPLDLEITTQMVLKALEIVSSPPLSGLLQHETPGERVTLQPGYPKEGITEANVQDFIQKYALVAAHYSGTCAMMDKKLGGVVDSRLRVYGVSRLRVVDASVFPMVPQGTINSAVIGVAELAADLVKEDYQKL</sequence>
<evidence type="ECO:0000313" key="7">
    <source>
        <dbReference type="Proteomes" id="UP001301769"/>
    </source>
</evidence>
<feature type="domain" description="Glucose-methanol-choline oxidoreductase N-terminal" evidence="5">
    <location>
        <begin position="232"/>
        <end position="246"/>
    </location>
</feature>
<evidence type="ECO:0000259" key="4">
    <source>
        <dbReference type="PROSITE" id="PS00623"/>
    </source>
</evidence>
<evidence type="ECO:0000256" key="3">
    <source>
        <dbReference type="RuleBase" id="RU003968"/>
    </source>
</evidence>
<evidence type="ECO:0000259" key="5">
    <source>
        <dbReference type="PROSITE" id="PS00624"/>
    </source>
</evidence>
<dbReference type="InterPro" id="IPR036188">
    <property type="entry name" value="FAD/NAD-bd_sf"/>
</dbReference>
<comment type="caution">
    <text evidence="6">The sequence shown here is derived from an EMBL/GenBank/DDBJ whole genome shotgun (WGS) entry which is preliminary data.</text>
</comment>
<organism evidence="6 7">
    <name type="scientific">Rhypophila decipiens</name>
    <dbReference type="NCBI Taxonomy" id="261697"/>
    <lineage>
        <taxon>Eukaryota</taxon>
        <taxon>Fungi</taxon>
        <taxon>Dikarya</taxon>
        <taxon>Ascomycota</taxon>
        <taxon>Pezizomycotina</taxon>
        <taxon>Sordariomycetes</taxon>
        <taxon>Sordariomycetidae</taxon>
        <taxon>Sordariales</taxon>
        <taxon>Naviculisporaceae</taxon>
        <taxon>Rhypophila</taxon>
    </lineage>
</organism>
<keyword evidence="2 3" id="KW-0274">FAD</keyword>
<reference evidence="6" key="1">
    <citation type="journal article" date="2023" name="Mol. Phylogenet. Evol.">
        <title>Genome-scale phylogeny and comparative genomics of the fungal order Sordariales.</title>
        <authorList>
            <person name="Hensen N."/>
            <person name="Bonometti L."/>
            <person name="Westerberg I."/>
            <person name="Brannstrom I.O."/>
            <person name="Guillou S."/>
            <person name="Cros-Aarteil S."/>
            <person name="Calhoun S."/>
            <person name="Haridas S."/>
            <person name="Kuo A."/>
            <person name="Mondo S."/>
            <person name="Pangilinan J."/>
            <person name="Riley R."/>
            <person name="LaButti K."/>
            <person name="Andreopoulos B."/>
            <person name="Lipzen A."/>
            <person name="Chen C."/>
            <person name="Yan M."/>
            <person name="Daum C."/>
            <person name="Ng V."/>
            <person name="Clum A."/>
            <person name="Steindorff A."/>
            <person name="Ohm R.A."/>
            <person name="Martin F."/>
            <person name="Silar P."/>
            <person name="Natvig D.O."/>
            <person name="Lalanne C."/>
            <person name="Gautier V."/>
            <person name="Ament-Velasquez S.L."/>
            <person name="Kruys A."/>
            <person name="Hutchinson M.I."/>
            <person name="Powell A.J."/>
            <person name="Barry K."/>
            <person name="Miller A.N."/>
            <person name="Grigoriev I.V."/>
            <person name="Debuchy R."/>
            <person name="Gladieux P."/>
            <person name="Hiltunen Thoren M."/>
            <person name="Johannesson H."/>
        </authorList>
    </citation>
    <scope>NUCLEOTIDE SEQUENCE</scope>
    <source>
        <strain evidence="6">PSN293</strain>
    </source>
</reference>
<dbReference type="PROSITE" id="PS00623">
    <property type="entry name" value="GMC_OXRED_1"/>
    <property type="match status" value="1"/>
</dbReference>
<evidence type="ECO:0000256" key="2">
    <source>
        <dbReference type="PIRSR" id="PIRSR000137-2"/>
    </source>
</evidence>
<keyword evidence="7" id="KW-1185">Reference proteome</keyword>
<dbReference type="GO" id="GO:0016614">
    <property type="term" value="F:oxidoreductase activity, acting on CH-OH group of donors"/>
    <property type="evidence" value="ECO:0007669"/>
    <property type="project" value="InterPro"/>
</dbReference>
<dbReference type="EMBL" id="MU858151">
    <property type="protein sequence ID" value="KAK4211369.1"/>
    <property type="molecule type" value="Genomic_DNA"/>
</dbReference>
<dbReference type="GO" id="GO:0050660">
    <property type="term" value="F:flavin adenine dinucleotide binding"/>
    <property type="evidence" value="ECO:0007669"/>
    <property type="project" value="InterPro"/>
</dbReference>
<proteinExistence type="inferred from homology"/>
<dbReference type="PIRSF" id="PIRSF000137">
    <property type="entry name" value="Alcohol_oxidase"/>
    <property type="match status" value="1"/>
</dbReference>
<comment type="cofactor">
    <cofactor evidence="2">
        <name>FAD</name>
        <dbReference type="ChEBI" id="CHEBI:57692"/>
    </cofactor>
</comment>
<reference evidence="6" key="2">
    <citation type="submission" date="2023-05" db="EMBL/GenBank/DDBJ databases">
        <authorList>
            <consortium name="Lawrence Berkeley National Laboratory"/>
            <person name="Steindorff A."/>
            <person name="Hensen N."/>
            <person name="Bonometti L."/>
            <person name="Westerberg I."/>
            <person name="Brannstrom I.O."/>
            <person name="Guillou S."/>
            <person name="Cros-Aarteil S."/>
            <person name="Calhoun S."/>
            <person name="Haridas S."/>
            <person name="Kuo A."/>
            <person name="Mondo S."/>
            <person name="Pangilinan J."/>
            <person name="Riley R."/>
            <person name="Labutti K."/>
            <person name="Andreopoulos B."/>
            <person name="Lipzen A."/>
            <person name="Chen C."/>
            <person name="Yanf M."/>
            <person name="Daum C."/>
            <person name="Ng V."/>
            <person name="Clum A."/>
            <person name="Ohm R."/>
            <person name="Martin F."/>
            <person name="Silar P."/>
            <person name="Natvig D."/>
            <person name="Lalanne C."/>
            <person name="Gautier V."/>
            <person name="Ament-Velasquez S.L."/>
            <person name="Kruys A."/>
            <person name="Hutchinson M.I."/>
            <person name="Powell A.J."/>
            <person name="Barry K."/>
            <person name="Miller A.N."/>
            <person name="Grigoriev I.V."/>
            <person name="Debuchy R."/>
            <person name="Gladieux P."/>
            <person name="Thoren M.H."/>
            <person name="Johannesson H."/>
        </authorList>
    </citation>
    <scope>NUCLEOTIDE SEQUENCE</scope>
    <source>
        <strain evidence="6">PSN293</strain>
    </source>
</reference>
<keyword evidence="3" id="KW-0285">Flavoprotein</keyword>
<name>A0AAN6Y2E9_9PEZI</name>
<dbReference type="PANTHER" id="PTHR11552:SF210">
    <property type="entry name" value="GLUCOSE-METHANOL-CHOLINE OXIDOREDUCTASE N-TERMINAL DOMAIN-CONTAINING PROTEIN-RELATED"/>
    <property type="match status" value="1"/>
</dbReference>